<protein>
    <submittedName>
        <fullName evidence="8">ABC-2 type transporter</fullName>
    </submittedName>
</protein>
<dbReference type="GO" id="GO:0016020">
    <property type="term" value="C:membrane"/>
    <property type="evidence" value="ECO:0007669"/>
    <property type="project" value="UniProtKB-SubCell"/>
</dbReference>
<evidence type="ECO:0000256" key="6">
    <source>
        <dbReference type="SAM" id="Phobius"/>
    </source>
</evidence>
<keyword evidence="5 6" id="KW-0472">Membrane</keyword>
<proteinExistence type="predicted"/>
<keyword evidence="9" id="KW-1185">Reference proteome</keyword>
<evidence type="ECO:0000256" key="1">
    <source>
        <dbReference type="ARBA" id="ARBA00004141"/>
    </source>
</evidence>
<feature type="domain" description="ABC-2 type transporter transmembrane" evidence="7">
    <location>
        <begin position="1"/>
        <end position="92"/>
    </location>
</feature>
<dbReference type="OrthoDB" id="10255969at2759"/>
<keyword evidence="3 6" id="KW-0812">Transmembrane</keyword>
<dbReference type="InterPro" id="IPR013525">
    <property type="entry name" value="ABC2_TM"/>
</dbReference>
<dbReference type="PANTHER" id="PTHR19241">
    <property type="entry name" value="ATP-BINDING CASSETTE TRANSPORTER"/>
    <property type="match status" value="1"/>
</dbReference>
<evidence type="ECO:0000313" key="8">
    <source>
        <dbReference type="EMBL" id="KAF1951059.1"/>
    </source>
</evidence>
<evidence type="ECO:0000256" key="5">
    <source>
        <dbReference type="ARBA" id="ARBA00023136"/>
    </source>
</evidence>
<reference evidence="8" key="1">
    <citation type="journal article" date="2020" name="Stud. Mycol.">
        <title>101 Dothideomycetes genomes: a test case for predicting lifestyles and emergence of pathogens.</title>
        <authorList>
            <person name="Haridas S."/>
            <person name="Albert R."/>
            <person name="Binder M."/>
            <person name="Bloem J."/>
            <person name="Labutti K."/>
            <person name="Salamov A."/>
            <person name="Andreopoulos B."/>
            <person name="Baker S."/>
            <person name="Barry K."/>
            <person name="Bills G."/>
            <person name="Bluhm B."/>
            <person name="Cannon C."/>
            <person name="Castanera R."/>
            <person name="Culley D."/>
            <person name="Daum C."/>
            <person name="Ezra D."/>
            <person name="Gonzalez J."/>
            <person name="Henrissat B."/>
            <person name="Kuo A."/>
            <person name="Liang C."/>
            <person name="Lipzen A."/>
            <person name="Lutzoni F."/>
            <person name="Magnuson J."/>
            <person name="Mondo S."/>
            <person name="Nolan M."/>
            <person name="Ohm R."/>
            <person name="Pangilinan J."/>
            <person name="Park H.-J."/>
            <person name="Ramirez L."/>
            <person name="Alfaro M."/>
            <person name="Sun H."/>
            <person name="Tritt A."/>
            <person name="Yoshinaga Y."/>
            <person name="Zwiers L.-H."/>
            <person name="Turgeon B."/>
            <person name="Goodwin S."/>
            <person name="Spatafora J."/>
            <person name="Crous P."/>
            <person name="Grigoriev I."/>
        </authorList>
    </citation>
    <scope>NUCLEOTIDE SEQUENCE</scope>
    <source>
        <strain evidence="8">CBS 675.92</strain>
    </source>
</reference>
<dbReference type="EMBL" id="ML977020">
    <property type="protein sequence ID" value="KAF1951059.1"/>
    <property type="molecule type" value="Genomic_DNA"/>
</dbReference>
<organism evidence="8 9">
    <name type="scientific">Byssothecium circinans</name>
    <dbReference type="NCBI Taxonomy" id="147558"/>
    <lineage>
        <taxon>Eukaryota</taxon>
        <taxon>Fungi</taxon>
        <taxon>Dikarya</taxon>
        <taxon>Ascomycota</taxon>
        <taxon>Pezizomycotina</taxon>
        <taxon>Dothideomycetes</taxon>
        <taxon>Pleosporomycetidae</taxon>
        <taxon>Pleosporales</taxon>
        <taxon>Massarineae</taxon>
        <taxon>Massarinaceae</taxon>
        <taxon>Byssothecium</taxon>
    </lineage>
</organism>
<keyword evidence="2" id="KW-0813">Transport</keyword>
<feature type="non-terminal residue" evidence="8">
    <location>
        <position position="1"/>
    </location>
</feature>
<evidence type="ECO:0000256" key="4">
    <source>
        <dbReference type="ARBA" id="ARBA00022989"/>
    </source>
</evidence>
<accession>A0A6A5TH26</accession>
<evidence type="ECO:0000259" key="7">
    <source>
        <dbReference type="Pfam" id="PF01061"/>
    </source>
</evidence>
<gene>
    <name evidence="8" type="ORF">CC80DRAFT_425630</name>
</gene>
<evidence type="ECO:0000313" key="9">
    <source>
        <dbReference type="Proteomes" id="UP000800035"/>
    </source>
</evidence>
<dbReference type="AlphaFoldDB" id="A0A6A5TH26"/>
<evidence type="ECO:0000256" key="2">
    <source>
        <dbReference type="ARBA" id="ARBA00022448"/>
    </source>
</evidence>
<feature type="transmembrane region" description="Helical" evidence="6">
    <location>
        <begin position="45"/>
        <end position="67"/>
    </location>
</feature>
<evidence type="ECO:0000256" key="3">
    <source>
        <dbReference type="ARBA" id="ARBA00022692"/>
    </source>
</evidence>
<comment type="subcellular location">
    <subcellularLocation>
        <location evidence="1">Membrane</location>
        <topology evidence="1">Multi-pass membrane protein</topology>
    </subcellularLocation>
</comment>
<dbReference type="Proteomes" id="UP000800035">
    <property type="component" value="Unassembled WGS sequence"/>
</dbReference>
<dbReference type="Pfam" id="PF01061">
    <property type="entry name" value="ABC2_membrane"/>
    <property type="match status" value="1"/>
</dbReference>
<sequence length="102" mass="11566">FLANLRRTSGEFFMFCVSAFVTLLSSSITYRSFGALSRKFSDSIAPGAIYGVLLILTTGFVISLPYMPWWVRWFSYINPTFYALESVVINKFSGRQLPARLS</sequence>
<dbReference type="GO" id="GO:0140359">
    <property type="term" value="F:ABC-type transporter activity"/>
    <property type="evidence" value="ECO:0007669"/>
    <property type="project" value="InterPro"/>
</dbReference>
<feature type="transmembrane region" description="Helical" evidence="6">
    <location>
        <begin position="12"/>
        <end position="33"/>
    </location>
</feature>
<name>A0A6A5TH26_9PLEO</name>
<keyword evidence="4 6" id="KW-1133">Transmembrane helix</keyword>